<evidence type="ECO:0000256" key="1">
    <source>
        <dbReference type="ARBA" id="ARBA00004994"/>
    </source>
</evidence>
<evidence type="ECO:0000256" key="7">
    <source>
        <dbReference type="ARBA" id="ARBA00032024"/>
    </source>
</evidence>
<dbReference type="NCBIfam" id="TIGR00745">
    <property type="entry name" value="apbA_panE"/>
    <property type="match status" value="1"/>
</dbReference>
<comment type="similarity">
    <text evidence="2 9">Belongs to the ketopantoate reductase family.</text>
</comment>
<dbReference type="PANTHER" id="PTHR21708:SF26">
    <property type="entry name" value="2-DEHYDROPANTOATE 2-REDUCTASE"/>
    <property type="match status" value="1"/>
</dbReference>
<keyword evidence="6 9" id="KW-0560">Oxidoreductase</keyword>
<evidence type="ECO:0000313" key="12">
    <source>
        <dbReference type="EMBL" id="QSV45208.1"/>
    </source>
</evidence>
<keyword evidence="9" id="KW-0566">Pantothenate biosynthesis</keyword>
<comment type="pathway">
    <text evidence="1 9">Cofactor biosynthesis; (R)-pantothenate biosynthesis; (R)-pantoate from 3-methyl-2-oxobutanoate: step 2/2.</text>
</comment>
<gene>
    <name evidence="12" type="ORF">JZM60_13850</name>
</gene>
<dbReference type="InterPro" id="IPR051402">
    <property type="entry name" value="KPR-Related"/>
</dbReference>
<dbReference type="EC" id="1.1.1.169" evidence="3 9"/>
<keyword evidence="13" id="KW-1185">Reference proteome</keyword>
<evidence type="ECO:0000256" key="6">
    <source>
        <dbReference type="ARBA" id="ARBA00023002"/>
    </source>
</evidence>
<dbReference type="InterPro" id="IPR013752">
    <property type="entry name" value="KPA_reductase"/>
</dbReference>
<keyword evidence="5 9" id="KW-0521">NADP</keyword>
<evidence type="ECO:0000256" key="9">
    <source>
        <dbReference type="RuleBase" id="RU362068"/>
    </source>
</evidence>
<evidence type="ECO:0000256" key="5">
    <source>
        <dbReference type="ARBA" id="ARBA00022857"/>
    </source>
</evidence>
<evidence type="ECO:0000313" key="13">
    <source>
        <dbReference type="Proteomes" id="UP000663651"/>
    </source>
</evidence>
<dbReference type="Proteomes" id="UP000663651">
    <property type="component" value="Chromosome"/>
</dbReference>
<dbReference type="Pfam" id="PF02558">
    <property type="entry name" value="ApbA"/>
    <property type="match status" value="1"/>
</dbReference>
<dbReference type="Gene3D" id="1.10.1040.10">
    <property type="entry name" value="N-(1-d-carboxylethyl)-l-norvaline Dehydrogenase, domain 2"/>
    <property type="match status" value="1"/>
</dbReference>
<evidence type="ECO:0000256" key="3">
    <source>
        <dbReference type="ARBA" id="ARBA00013014"/>
    </source>
</evidence>
<dbReference type="Gene3D" id="3.40.50.720">
    <property type="entry name" value="NAD(P)-binding Rossmann-like Domain"/>
    <property type="match status" value="1"/>
</dbReference>
<sequence length="302" mass="33322">MKIAVVGAGALGLYYGALLQRSGMEVRFLLRRDFEAISGNGLKVFSVNGDFYLPHVKGYREPQEIGPVDLVLVGLKSFANDRFEDLVRPLLGERTQILTLQNGLGNEEALADLFGAERIIGGVAFLCSNRGEPGEVHHLGAGRIILGEYLRCDNGRVEQLSDMFRKAGVDCRAIDDLKRARWEKLVWNIPFNGLCALLLQPVTSLLAHEATRTLVRELMLEVIAAANVQGLLSPIPESFADSMLEFTDAMGEYRPSMQIDREEGRPLEIGAIFTTPLAYGMQKGINMTRVGMLETLLKQATL</sequence>
<dbReference type="InterPro" id="IPR003710">
    <property type="entry name" value="ApbA"/>
</dbReference>
<dbReference type="InterPro" id="IPR008927">
    <property type="entry name" value="6-PGluconate_DH-like_C_sf"/>
</dbReference>
<evidence type="ECO:0000256" key="8">
    <source>
        <dbReference type="ARBA" id="ARBA00048793"/>
    </source>
</evidence>
<organism evidence="12 13">
    <name type="scientific">Geobacter benzoatilyticus</name>
    <dbReference type="NCBI Taxonomy" id="2815309"/>
    <lineage>
        <taxon>Bacteria</taxon>
        <taxon>Pseudomonadati</taxon>
        <taxon>Thermodesulfobacteriota</taxon>
        <taxon>Desulfuromonadia</taxon>
        <taxon>Geobacterales</taxon>
        <taxon>Geobacteraceae</taxon>
        <taxon>Geobacter</taxon>
    </lineage>
</organism>
<feature type="domain" description="Ketopantoate reductase C-terminal" evidence="11">
    <location>
        <begin position="176"/>
        <end position="299"/>
    </location>
</feature>
<proteinExistence type="inferred from homology"/>
<dbReference type="EMBL" id="CP071382">
    <property type="protein sequence ID" value="QSV45208.1"/>
    <property type="molecule type" value="Genomic_DNA"/>
</dbReference>
<name>A0ABX7Q1D4_9BACT</name>
<dbReference type="RefSeq" id="WP_207163013.1">
    <property type="nucleotide sequence ID" value="NZ_CP071382.1"/>
</dbReference>
<evidence type="ECO:0000256" key="4">
    <source>
        <dbReference type="ARBA" id="ARBA00019465"/>
    </source>
</evidence>
<dbReference type="InterPro" id="IPR013328">
    <property type="entry name" value="6PGD_dom2"/>
</dbReference>
<feature type="domain" description="Ketopantoate reductase N-terminal" evidence="10">
    <location>
        <begin position="3"/>
        <end position="149"/>
    </location>
</feature>
<comment type="function">
    <text evidence="9">Catalyzes the NADPH-dependent reduction of ketopantoate into pantoic acid.</text>
</comment>
<dbReference type="SUPFAM" id="SSF51735">
    <property type="entry name" value="NAD(P)-binding Rossmann-fold domains"/>
    <property type="match status" value="1"/>
</dbReference>
<dbReference type="PANTHER" id="PTHR21708">
    <property type="entry name" value="PROBABLE 2-DEHYDROPANTOATE 2-REDUCTASE"/>
    <property type="match status" value="1"/>
</dbReference>
<evidence type="ECO:0000259" key="11">
    <source>
        <dbReference type="Pfam" id="PF08546"/>
    </source>
</evidence>
<dbReference type="NCBIfam" id="NF004887">
    <property type="entry name" value="PRK06249.1"/>
    <property type="match status" value="1"/>
</dbReference>
<accession>A0ABX7Q1D4</accession>
<dbReference type="InterPro" id="IPR036291">
    <property type="entry name" value="NAD(P)-bd_dom_sf"/>
</dbReference>
<reference evidence="12 13" key="1">
    <citation type="submission" date="2021-03" db="EMBL/GenBank/DDBJ databases">
        <title>Geobacter metallireducens gen. nov. sp. nov., a microorganism capable of coupling the complete oxidation of organic compounds to the reduction of iron and other metals.</title>
        <authorList>
            <person name="Li Y."/>
        </authorList>
    </citation>
    <scope>NUCLEOTIDE SEQUENCE [LARGE SCALE GENOMIC DNA]</scope>
    <source>
        <strain evidence="12 13">Jerry-YX</strain>
    </source>
</reference>
<evidence type="ECO:0000256" key="2">
    <source>
        <dbReference type="ARBA" id="ARBA00007870"/>
    </source>
</evidence>
<protein>
    <recommendedName>
        <fullName evidence="4 9">2-dehydropantoate 2-reductase</fullName>
        <ecNumber evidence="3 9">1.1.1.169</ecNumber>
    </recommendedName>
    <alternativeName>
        <fullName evidence="7 9">Ketopantoate reductase</fullName>
    </alternativeName>
</protein>
<evidence type="ECO:0000259" key="10">
    <source>
        <dbReference type="Pfam" id="PF02558"/>
    </source>
</evidence>
<dbReference type="SUPFAM" id="SSF48179">
    <property type="entry name" value="6-phosphogluconate dehydrogenase C-terminal domain-like"/>
    <property type="match status" value="1"/>
</dbReference>
<comment type="catalytic activity">
    <reaction evidence="8 9">
        <text>(R)-pantoate + NADP(+) = 2-dehydropantoate + NADPH + H(+)</text>
        <dbReference type="Rhea" id="RHEA:16233"/>
        <dbReference type="ChEBI" id="CHEBI:11561"/>
        <dbReference type="ChEBI" id="CHEBI:15378"/>
        <dbReference type="ChEBI" id="CHEBI:15980"/>
        <dbReference type="ChEBI" id="CHEBI:57783"/>
        <dbReference type="ChEBI" id="CHEBI:58349"/>
        <dbReference type="EC" id="1.1.1.169"/>
    </reaction>
</comment>
<dbReference type="InterPro" id="IPR013332">
    <property type="entry name" value="KPR_N"/>
</dbReference>
<dbReference type="GO" id="GO:0008677">
    <property type="term" value="F:2-dehydropantoate 2-reductase activity"/>
    <property type="evidence" value="ECO:0007669"/>
    <property type="project" value="UniProtKB-EC"/>
</dbReference>
<dbReference type="Pfam" id="PF08546">
    <property type="entry name" value="ApbA_C"/>
    <property type="match status" value="1"/>
</dbReference>